<evidence type="ECO:0000256" key="5">
    <source>
        <dbReference type="ARBA" id="ARBA00022989"/>
    </source>
</evidence>
<dbReference type="Pfam" id="PF03601">
    <property type="entry name" value="Cons_hypoth698"/>
    <property type="match status" value="1"/>
</dbReference>
<reference evidence="8 9" key="1">
    <citation type="submission" date="2014-06" db="EMBL/GenBank/DDBJ databases">
        <title>Helicobacter pullorum isolates in fresh chicken meat - phenotypic and genotypic features.</title>
        <authorList>
            <person name="Borges V."/>
            <person name="Santos A."/>
            <person name="Correia C.B."/>
            <person name="Saraiva M."/>
            <person name="Menard A."/>
            <person name="Vieira L."/>
            <person name="Sampaio D.A."/>
            <person name="Gomes J.P."/>
            <person name="Oleastro M."/>
        </authorList>
    </citation>
    <scope>NUCLEOTIDE SEQUENCE [LARGE SCALE GENOMIC DNA]</scope>
    <source>
        <strain evidence="8 9">229334/12</strain>
    </source>
</reference>
<keyword evidence="3" id="KW-1003">Cell membrane</keyword>
<proteinExistence type="inferred from homology"/>
<feature type="transmembrane region" description="Helical" evidence="7">
    <location>
        <begin position="131"/>
        <end position="150"/>
    </location>
</feature>
<dbReference type="PANTHER" id="PTHR30106:SF2">
    <property type="entry name" value="UPF0324 INNER MEMBRANE PROTEIN YEIH"/>
    <property type="match status" value="1"/>
</dbReference>
<evidence type="ECO:0000256" key="7">
    <source>
        <dbReference type="SAM" id="Phobius"/>
    </source>
</evidence>
<organism evidence="8 9">
    <name type="scientific">Helicobacter pullorum</name>
    <dbReference type="NCBI Taxonomy" id="35818"/>
    <lineage>
        <taxon>Bacteria</taxon>
        <taxon>Pseudomonadati</taxon>
        <taxon>Campylobacterota</taxon>
        <taxon>Epsilonproteobacteria</taxon>
        <taxon>Campylobacterales</taxon>
        <taxon>Helicobacteraceae</taxon>
        <taxon>Helicobacter</taxon>
    </lineage>
</organism>
<dbReference type="AlphaFoldDB" id="A0A0N1EBA4"/>
<dbReference type="GO" id="GO:0005886">
    <property type="term" value="C:plasma membrane"/>
    <property type="evidence" value="ECO:0007669"/>
    <property type="project" value="UniProtKB-SubCell"/>
</dbReference>
<dbReference type="EMBL" id="JNOC01000051">
    <property type="protein sequence ID" value="KPH55242.1"/>
    <property type="molecule type" value="Genomic_DNA"/>
</dbReference>
<sequence>MINLIHFKNFLQSIFRGLFFVGIIVALAFYLASVEKIHDSTHLAATALAIIIGAILSPWFFKYQHSLQAGVQFSAKKLLRLGIILYGFNITFNELYNIGFYGFLIAFIVISVVFLVGLFVGVRVFGLDRETSMLVSAGSAICGAAAVLALESTLKSDSFKGVVAVGSVVVFGLIAMFLYPIAFSSGFIPLLNSDGMGLFMGATLHEVANVAGAAEMAKDMTSGAFTQSAANLAIILKMMRVILLVPFLLIVGYYVAKDNSHSNNPHHTSKKIDIPYFAFLFLGVIVLNTFLNTYKETLIFANFSVQSLIDCGRLLCTLCIVFAMAALGLQIDFKKFIKLGGKAFGLALVLFAILIFGGYFLILCFQGILW</sequence>
<evidence type="ECO:0000256" key="1">
    <source>
        <dbReference type="ARBA" id="ARBA00004651"/>
    </source>
</evidence>
<feature type="transmembrane region" description="Helical" evidence="7">
    <location>
        <begin position="238"/>
        <end position="256"/>
    </location>
</feature>
<dbReference type="Proteomes" id="UP000037997">
    <property type="component" value="Unassembled WGS sequence"/>
</dbReference>
<gene>
    <name evidence="8" type="ORF">HPU229334_09900</name>
</gene>
<evidence type="ECO:0000256" key="3">
    <source>
        <dbReference type="ARBA" id="ARBA00022475"/>
    </source>
</evidence>
<accession>A0A0N1EBA4</accession>
<dbReference type="RefSeq" id="WP_054198392.1">
    <property type="nucleotide sequence ID" value="NZ_JNOC01000051.1"/>
</dbReference>
<keyword evidence="6 7" id="KW-0472">Membrane</keyword>
<keyword evidence="4 7" id="KW-0812">Transmembrane</keyword>
<evidence type="ECO:0000313" key="8">
    <source>
        <dbReference type="EMBL" id="KPH55242.1"/>
    </source>
</evidence>
<keyword evidence="5 7" id="KW-1133">Transmembrane helix</keyword>
<evidence type="ECO:0000313" key="9">
    <source>
        <dbReference type="Proteomes" id="UP000037997"/>
    </source>
</evidence>
<name>A0A0N1EBA4_9HELI</name>
<evidence type="ECO:0000256" key="2">
    <source>
        <dbReference type="ARBA" id="ARBA00007977"/>
    </source>
</evidence>
<evidence type="ECO:0000256" key="6">
    <source>
        <dbReference type="ARBA" id="ARBA00023136"/>
    </source>
</evidence>
<evidence type="ECO:0000256" key="4">
    <source>
        <dbReference type="ARBA" id="ARBA00022692"/>
    </source>
</evidence>
<feature type="transmembrane region" description="Helical" evidence="7">
    <location>
        <begin position="43"/>
        <end position="61"/>
    </location>
</feature>
<dbReference type="PATRIC" id="fig|35818.11.peg.1960"/>
<dbReference type="PANTHER" id="PTHR30106">
    <property type="entry name" value="INNER MEMBRANE PROTEIN YEIH-RELATED"/>
    <property type="match status" value="1"/>
</dbReference>
<feature type="transmembrane region" description="Helical" evidence="7">
    <location>
        <begin position="13"/>
        <end position="31"/>
    </location>
</feature>
<comment type="similarity">
    <text evidence="2">Belongs to the UPF0324 family.</text>
</comment>
<comment type="subcellular location">
    <subcellularLocation>
        <location evidence="1">Cell membrane</location>
        <topology evidence="1">Multi-pass membrane protein</topology>
    </subcellularLocation>
</comment>
<feature type="transmembrane region" description="Helical" evidence="7">
    <location>
        <begin position="314"/>
        <end position="331"/>
    </location>
</feature>
<feature type="transmembrane region" description="Helical" evidence="7">
    <location>
        <begin position="100"/>
        <end position="125"/>
    </location>
</feature>
<feature type="transmembrane region" description="Helical" evidence="7">
    <location>
        <begin position="343"/>
        <end position="365"/>
    </location>
</feature>
<comment type="caution">
    <text evidence="8">The sequence shown here is derived from an EMBL/GenBank/DDBJ whole genome shotgun (WGS) entry which is preliminary data.</text>
</comment>
<dbReference type="InterPro" id="IPR018383">
    <property type="entry name" value="UPF0324_pro"/>
</dbReference>
<protein>
    <submittedName>
        <fullName evidence="8">Membrane protein</fullName>
    </submittedName>
</protein>
<feature type="transmembrane region" description="Helical" evidence="7">
    <location>
        <begin position="276"/>
        <end position="294"/>
    </location>
</feature>
<feature type="transmembrane region" description="Helical" evidence="7">
    <location>
        <begin position="162"/>
        <end position="183"/>
    </location>
</feature>